<dbReference type="RefSeq" id="WP_156741539.1">
    <property type="nucleotide sequence ID" value="NZ_CACRYJ010000042.1"/>
</dbReference>
<organism evidence="1 2">
    <name type="scientific">Occultella aeris</name>
    <dbReference type="NCBI Taxonomy" id="2761496"/>
    <lineage>
        <taxon>Bacteria</taxon>
        <taxon>Bacillati</taxon>
        <taxon>Actinomycetota</taxon>
        <taxon>Actinomycetes</taxon>
        <taxon>Micrococcales</taxon>
        <taxon>Ruaniaceae</taxon>
        <taxon>Occultella</taxon>
    </lineage>
</organism>
<dbReference type="AlphaFoldDB" id="A0A7M4DKZ0"/>
<reference evidence="1 2" key="1">
    <citation type="submission" date="2019-11" db="EMBL/GenBank/DDBJ databases">
        <authorList>
            <person name="Criscuolo A."/>
        </authorList>
    </citation>
    <scope>NUCLEOTIDE SEQUENCE [LARGE SCALE GENOMIC DNA]</scope>
    <source>
        <strain evidence="1">CIP111667</strain>
    </source>
</reference>
<accession>A0A7M4DKZ0</accession>
<gene>
    <name evidence="1" type="ORF">HALOF300_02805</name>
</gene>
<protein>
    <submittedName>
        <fullName evidence="1">Uncharacterized protein</fullName>
    </submittedName>
</protein>
<name>A0A7M4DKZ0_9MICO</name>
<evidence type="ECO:0000313" key="2">
    <source>
        <dbReference type="Proteomes" id="UP000419743"/>
    </source>
</evidence>
<keyword evidence="2" id="KW-1185">Reference proteome</keyword>
<comment type="caution">
    <text evidence="1">The sequence shown here is derived from an EMBL/GenBank/DDBJ whole genome shotgun (WGS) entry which is preliminary data.</text>
</comment>
<dbReference type="EMBL" id="CACRYJ010000042">
    <property type="protein sequence ID" value="VZO37880.1"/>
    <property type="molecule type" value="Genomic_DNA"/>
</dbReference>
<evidence type="ECO:0000313" key="1">
    <source>
        <dbReference type="EMBL" id="VZO37880.1"/>
    </source>
</evidence>
<proteinExistence type="predicted"/>
<dbReference type="Proteomes" id="UP000419743">
    <property type="component" value="Unassembled WGS sequence"/>
</dbReference>
<sequence>MTRLWFEGRIVFDRTGPAYRIGEDAQDRVTYAPRPIATELRFLRHLLALPWFENLSLERRRSACVKFVRIHLFGAVHNRPDPSFWTEKERRSLAKVARKLLIAAPGAESVLSLADRRLLDAILAPDTEPATLIGLARARRRHGRPNTLITRDLAQLLATEAPLRLMAASVLLR</sequence>